<gene>
    <name evidence="1" type="primary">ORF11316</name>
</gene>
<protein>
    <submittedName>
        <fullName evidence="1">Uncharacterized protein</fullName>
    </submittedName>
</protein>
<proteinExistence type="predicted"/>
<evidence type="ECO:0000313" key="1">
    <source>
        <dbReference type="EMBL" id="CEK50638.1"/>
    </source>
</evidence>
<accession>A0A0B6Y3F8</accession>
<feature type="non-terminal residue" evidence="1">
    <location>
        <position position="1"/>
    </location>
</feature>
<dbReference type="EMBL" id="HACG01003773">
    <property type="protein sequence ID" value="CEK50638.1"/>
    <property type="molecule type" value="Transcribed_RNA"/>
</dbReference>
<dbReference type="AlphaFoldDB" id="A0A0B6Y3F8"/>
<name>A0A0B6Y3F8_9EUPU</name>
<organism evidence="1">
    <name type="scientific">Arion vulgaris</name>
    <dbReference type="NCBI Taxonomy" id="1028688"/>
    <lineage>
        <taxon>Eukaryota</taxon>
        <taxon>Metazoa</taxon>
        <taxon>Spiralia</taxon>
        <taxon>Lophotrochozoa</taxon>
        <taxon>Mollusca</taxon>
        <taxon>Gastropoda</taxon>
        <taxon>Heterobranchia</taxon>
        <taxon>Euthyneura</taxon>
        <taxon>Panpulmonata</taxon>
        <taxon>Eupulmonata</taxon>
        <taxon>Stylommatophora</taxon>
        <taxon>Helicina</taxon>
        <taxon>Arionoidea</taxon>
        <taxon>Arionidae</taxon>
        <taxon>Arion</taxon>
    </lineage>
</organism>
<reference evidence="1" key="1">
    <citation type="submission" date="2014-12" db="EMBL/GenBank/DDBJ databases">
        <title>Insight into the proteome of Arion vulgaris.</title>
        <authorList>
            <person name="Aradska J."/>
            <person name="Bulat T."/>
            <person name="Smidak R."/>
            <person name="Sarate P."/>
            <person name="Gangsoo J."/>
            <person name="Sialana F."/>
            <person name="Bilban M."/>
            <person name="Lubec G."/>
        </authorList>
    </citation>
    <scope>NUCLEOTIDE SEQUENCE</scope>
    <source>
        <tissue evidence="1">Skin</tissue>
    </source>
</reference>
<sequence>YQGMAALLRHRCTITVSLYNQGMAALPRHRCTTMASLYYQSIAVLPILSQNCSPEYNKKFRMTKQMKD</sequence>